<evidence type="ECO:0000256" key="14">
    <source>
        <dbReference type="ARBA" id="ARBA00049494"/>
    </source>
</evidence>
<dbReference type="Pfam" id="PF06574">
    <property type="entry name" value="FAD_syn"/>
    <property type="match status" value="1"/>
</dbReference>
<dbReference type="Gene3D" id="3.40.50.620">
    <property type="entry name" value="HUPs"/>
    <property type="match status" value="1"/>
</dbReference>
<accession>A0A4U7BLA2</accession>
<dbReference type="SMART" id="SM00904">
    <property type="entry name" value="Flavokinase"/>
    <property type="match status" value="1"/>
</dbReference>
<dbReference type="InterPro" id="IPR015864">
    <property type="entry name" value="FAD_synthase"/>
</dbReference>
<dbReference type="PANTHER" id="PTHR22749">
    <property type="entry name" value="RIBOFLAVIN KINASE/FMN ADENYLYLTRANSFERASE"/>
    <property type="match status" value="1"/>
</dbReference>
<dbReference type="GO" id="GO:0003919">
    <property type="term" value="F:FMN adenylyltransferase activity"/>
    <property type="evidence" value="ECO:0007669"/>
    <property type="project" value="UniProtKB-UniRule"/>
</dbReference>
<dbReference type="Pfam" id="PF01687">
    <property type="entry name" value="Flavokinase"/>
    <property type="match status" value="1"/>
</dbReference>
<evidence type="ECO:0000256" key="15">
    <source>
        <dbReference type="PIRNR" id="PIRNR004491"/>
    </source>
</evidence>
<evidence type="ECO:0000256" key="13">
    <source>
        <dbReference type="ARBA" id="ARBA00047880"/>
    </source>
</evidence>
<dbReference type="InterPro" id="IPR023465">
    <property type="entry name" value="Riboflavin_kinase_dom_sf"/>
</dbReference>
<dbReference type="PIRSF" id="PIRSF004491">
    <property type="entry name" value="FAD_Synth"/>
    <property type="match status" value="1"/>
</dbReference>
<sequence length="282" mass="32183">MLNIFTTIAKNKIKSLAIGSFDGLHLGHQKLINLLDDFGAILIVDKFQGRKLCTHKEKQILSNKQIIELDFESIKNLDGKEFLDFLKKEFVSLECIIVGYDFCFGKNKAYKAKDIENLSGIKTIIVDEFCINGMSVHTSLIKEFLAKGEIEKANLLLGRNYSIKGKHVKGQGLGSKELYATLNLQCDDYVLPKEGVYATFTQIKDTIYKSVSFLGLRSSDGKFAIESHILEKFDQDINCKDMIEIQFISFLRENYKFEDLTQLKKQISQDIQIAQDRLKDLK</sequence>
<evidence type="ECO:0000256" key="10">
    <source>
        <dbReference type="ARBA" id="ARBA00022827"/>
    </source>
</evidence>
<comment type="caution">
    <text evidence="17">The sequence shown here is derived from an EMBL/GenBank/DDBJ whole genome shotgun (WGS) entry which is preliminary data.</text>
</comment>
<dbReference type="GO" id="GO:0008531">
    <property type="term" value="F:riboflavin kinase activity"/>
    <property type="evidence" value="ECO:0007669"/>
    <property type="project" value="UniProtKB-UniRule"/>
</dbReference>
<dbReference type="EC" id="2.7.1.26" evidence="15"/>
<evidence type="ECO:0000256" key="5">
    <source>
        <dbReference type="ARBA" id="ARBA00022643"/>
    </source>
</evidence>
<comment type="function">
    <text evidence="1">Catalyzes the phosphorylation of riboflavin to FMN followed by the adenylation of FMN to FAD.</text>
</comment>
<organism evidence="17 18">
    <name type="scientific">Campylobacter aviculae</name>
    <dbReference type="NCBI Taxonomy" id="2510190"/>
    <lineage>
        <taxon>Bacteria</taxon>
        <taxon>Pseudomonadati</taxon>
        <taxon>Campylobacterota</taxon>
        <taxon>Epsilonproteobacteria</taxon>
        <taxon>Campylobacterales</taxon>
        <taxon>Campylobacteraceae</taxon>
        <taxon>Campylobacter</taxon>
    </lineage>
</organism>
<dbReference type="EC" id="2.7.7.2" evidence="15"/>
<evidence type="ECO:0000313" key="18">
    <source>
        <dbReference type="Proteomes" id="UP000310353"/>
    </source>
</evidence>
<dbReference type="InterPro" id="IPR014729">
    <property type="entry name" value="Rossmann-like_a/b/a_fold"/>
</dbReference>
<dbReference type="RefSeq" id="WP_137621848.1">
    <property type="nucleotide sequence ID" value="NZ_NXMA01000003.1"/>
</dbReference>
<reference evidence="17 18" key="1">
    <citation type="submission" date="2018-05" db="EMBL/GenBank/DDBJ databases">
        <title>Novel Campyloabacter and Helicobacter Species and Strains.</title>
        <authorList>
            <person name="Mannion A.J."/>
            <person name="Shen Z."/>
            <person name="Fox J.G."/>
        </authorList>
    </citation>
    <scope>NUCLEOTIDE SEQUENCE [LARGE SCALE GENOMIC DNA]</scope>
    <source>
        <strain evidence="18">MIT17-670</strain>
    </source>
</reference>
<keyword evidence="9 15" id="KW-0418">Kinase</keyword>
<dbReference type="InterPro" id="IPR015865">
    <property type="entry name" value="Riboflavin_kinase_bac/euk"/>
</dbReference>
<comment type="similarity">
    <text evidence="15">Belongs to the ribF family.</text>
</comment>
<evidence type="ECO:0000256" key="11">
    <source>
        <dbReference type="ARBA" id="ARBA00022840"/>
    </source>
</evidence>
<dbReference type="UniPathway" id="UPA00277">
    <property type="reaction ID" value="UER00407"/>
</dbReference>
<dbReference type="SUPFAM" id="SSF82114">
    <property type="entry name" value="Riboflavin kinase-like"/>
    <property type="match status" value="1"/>
</dbReference>
<keyword evidence="6 15" id="KW-0808">Transferase</keyword>
<dbReference type="OrthoDB" id="9803667at2"/>
<evidence type="ECO:0000256" key="9">
    <source>
        <dbReference type="ARBA" id="ARBA00022777"/>
    </source>
</evidence>
<evidence type="ECO:0000259" key="16">
    <source>
        <dbReference type="SMART" id="SM00904"/>
    </source>
</evidence>
<evidence type="ECO:0000256" key="2">
    <source>
        <dbReference type="ARBA" id="ARBA00004726"/>
    </source>
</evidence>
<keyword evidence="11 15" id="KW-0067">ATP-binding</keyword>
<dbReference type="InterPro" id="IPR002606">
    <property type="entry name" value="Riboflavin_kinase_bac"/>
</dbReference>
<evidence type="ECO:0000256" key="4">
    <source>
        <dbReference type="ARBA" id="ARBA00022630"/>
    </source>
</evidence>
<dbReference type="SUPFAM" id="SSF52374">
    <property type="entry name" value="Nucleotidylyl transferase"/>
    <property type="match status" value="1"/>
</dbReference>
<dbReference type="NCBIfam" id="NF004162">
    <property type="entry name" value="PRK05627.1-5"/>
    <property type="match status" value="1"/>
</dbReference>
<name>A0A4U7BLA2_9BACT</name>
<feature type="domain" description="Riboflavin kinase" evidence="16">
    <location>
        <begin position="156"/>
        <end position="279"/>
    </location>
</feature>
<evidence type="ECO:0000256" key="7">
    <source>
        <dbReference type="ARBA" id="ARBA00022695"/>
    </source>
</evidence>
<dbReference type="InterPro" id="IPR023468">
    <property type="entry name" value="Riboflavin_kinase"/>
</dbReference>
<proteinExistence type="inferred from homology"/>
<dbReference type="GO" id="GO:0005524">
    <property type="term" value="F:ATP binding"/>
    <property type="evidence" value="ECO:0007669"/>
    <property type="project" value="UniProtKB-UniRule"/>
</dbReference>
<evidence type="ECO:0000313" key="17">
    <source>
        <dbReference type="EMBL" id="TKX32818.1"/>
    </source>
</evidence>
<protein>
    <recommendedName>
        <fullName evidence="15">Riboflavin biosynthesis protein</fullName>
    </recommendedName>
    <domain>
        <recommendedName>
            <fullName evidence="15">Riboflavin kinase</fullName>
            <ecNumber evidence="15">2.7.1.26</ecNumber>
        </recommendedName>
        <alternativeName>
            <fullName evidence="15">Flavokinase</fullName>
        </alternativeName>
    </domain>
    <domain>
        <recommendedName>
            <fullName evidence="15">FMN adenylyltransferase</fullName>
            <ecNumber evidence="15">2.7.7.2</ecNumber>
        </recommendedName>
        <alternativeName>
            <fullName evidence="15">FAD pyrophosphorylase</fullName>
        </alternativeName>
        <alternativeName>
            <fullName evidence="15">FAD synthase</fullName>
        </alternativeName>
    </domain>
</protein>
<dbReference type="GO" id="GO:0009398">
    <property type="term" value="P:FMN biosynthetic process"/>
    <property type="evidence" value="ECO:0007669"/>
    <property type="project" value="UniProtKB-UniRule"/>
</dbReference>
<evidence type="ECO:0000256" key="8">
    <source>
        <dbReference type="ARBA" id="ARBA00022741"/>
    </source>
</evidence>
<keyword evidence="12" id="KW-0511">Multifunctional enzyme</keyword>
<dbReference type="Proteomes" id="UP000310353">
    <property type="component" value="Unassembled WGS sequence"/>
</dbReference>
<evidence type="ECO:0000256" key="6">
    <source>
        <dbReference type="ARBA" id="ARBA00022679"/>
    </source>
</evidence>
<comment type="pathway">
    <text evidence="3 15">Cofactor biosynthesis; FMN biosynthesis; FMN from riboflavin (ATP route): step 1/1.</text>
</comment>
<evidence type="ECO:0000256" key="1">
    <source>
        <dbReference type="ARBA" id="ARBA00002121"/>
    </source>
</evidence>
<keyword evidence="7 15" id="KW-0548">Nucleotidyltransferase</keyword>
<comment type="pathway">
    <text evidence="2 15">Cofactor biosynthesis; FAD biosynthesis; FAD from FMN: step 1/1.</text>
</comment>
<dbReference type="GO" id="GO:0006747">
    <property type="term" value="P:FAD biosynthetic process"/>
    <property type="evidence" value="ECO:0007669"/>
    <property type="project" value="UniProtKB-UniRule"/>
</dbReference>
<evidence type="ECO:0000256" key="12">
    <source>
        <dbReference type="ARBA" id="ARBA00023268"/>
    </source>
</evidence>
<keyword evidence="5 15" id="KW-0288">FMN</keyword>
<keyword evidence="18" id="KW-1185">Reference proteome</keyword>
<dbReference type="AlphaFoldDB" id="A0A4U7BLA2"/>
<dbReference type="PANTHER" id="PTHR22749:SF6">
    <property type="entry name" value="RIBOFLAVIN KINASE"/>
    <property type="match status" value="1"/>
</dbReference>
<keyword evidence="4 15" id="KW-0285">Flavoprotein</keyword>
<dbReference type="GO" id="GO:0009231">
    <property type="term" value="P:riboflavin biosynthetic process"/>
    <property type="evidence" value="ECO:0007669"/>
    <property type="project" value="InterPro"/>
</dbReference>
<keyword evidence="8 15" id="KW-0547">Nucleotide-binding</keyword>
<evidence type="ECO:0000256" key="3">
    <source>
        <dbReference type="ARBA" id="ARBA00005201"/>
    </source>
</evidence>
<keyword evidence="10 15" id="KW-0274">FAD</keyword>
<gene>
    <name evidence="17" type="ORF">CQA76_02355</name>
</gene>
<dbReference type="UniPathway" id="UPA00276">
    <property type="reaction ID" value="UER00406"/>
</dbReference>
<dbReference type="EMBL" id="NXMA01000003">
    <property type="protein sequence ID" value="TKX32818.1"/>
    <property type="molecule type" value="Genomic_DNA"/>
</dbReference>
<comment type="catalytic activity">
    <reaction evidence="13 15">
        <text>riboflavin + ATP = FMN + ADP + H(+)</text>
        <dbReference type="Rhea" id="RHEA:14357"/>
        <dbReference type="ChEBI" id="CHEBI:15378"/>
        <dbReference type="ChEBI" id="CHEBI:30616"/>
        <dbReference type="ChEBI" id="CHEBI:57986"/>
        <dbReference type="ChEBI" id="CHEBI:58210"/>
        <dbReference type="ChEBI" id="CHEBI:456216"/>
        <dbReference type="EC" id="2.7.1.26"/>
    </reaction>
</comment>
<comment type="catalytic activity">
    <reaction evidence="14 15">
        <text>FMN + ATP + H(+) = FAD + diphosphate</text>
        <dbReference type="Rhea" id="RHEA:17237"/>
        <dbReference type="ChEBI" id="CHEBI:15378"/>
        <dbReference type="ChEBI" id="CHEBI:30616"/>
        <dbReference type="ChEBI" id="CHEBI:33019"/>
        <dbReference type="ChEBI" id="CHEBI:57692"/>
        <dbReference type="ChEBI" id="CHEBI:58210"/>
        <dbReference type="EC" id="2.7.7.2"/>
    </reaction>
</comment>
<dbReference type="Gene3D" id="2.40.30.30">
    <property type="entry name" value="Riboflavin kinase-like"/>
    <property type="match status" value="1"/>
</dbReference>